<dbReference type="SMART" id="SM00198">
    <property type="entry name" value="SCP"/>
    <property type="match status" value="1"/>
</dbReference>
<reference evidence="4" key="1">
    <citation type="submission" date="2019-08" db="EMBL/GenBank/DDBJ databases">
        <title>The genome of the North American firefly Photinus pyralis.</title>
        <authorList>
            <consortium name="Photinus pyralis genome working group"/>
            <person name="Fallon T.R."/>
            <person name="Sander Lower S.E."/>
            <person name="Weng J.-K."/>
        </authorList>
    </citation>
    <scope>NUCLEOTIDE SEQUENCE</scope>
    <source>
        <strain evidence="4">TRF0915ILg1</strain>
        <tissue evidence="4">Whole body</tissue>
    </source>
</reference>
<organism evidence="4 5">
    <name type="scientific">Ignelater luminosus</name>
    <name type="common">Cucubano</name>
    <name type="synonym">Pyrophorus luminosus</name>
    <dbReference type="NCBI Taxonomy" id="2038154"/>
    <lineage>
        <taxon>Eukaryota</taxon>
        <taxon>Metazoa</taxon>
        <taxon>Ecdysozoa</taxon>
        <taxon>Arthropoda</taxon>
        <taxon>Hexapoda</taxon>
        <taxon>Insecta</taxon>
        <taxon>Pterygota</taxon>
        <taxon>Neoptera</taxon>
        <taxon>Endopterygota</taxon>
        <taxon>Coleoptera</taxon>
        <taxon>Polyphaga</taxon>
        <taxon>Elateriformia</taxon>
        <taxon>Elateroidea</taxon>
        <taxon>Elateridae</taxon>
        <taxon>Agrypninae</taxon>
        <taxon>Pyrophorini</taxon>
        <taxon>Ignelater</taxon>
    </lineage>
</organism>
<dbReference type="InterPro" id="IPR001283">
    <property type="entry name" value="CRISP-related"/>
</dbReference>
<comment type="subcellular location">
    <subcellularLocation>
        <location evidence="1">Secreted</location>
    </subcellularLocation>
</comment>
<evidence type="ECO:0000313" key="4">
    <source>
        <dbReference type="EMBL" id="KAF2901190.1"/>
    </source>
</evidence>
<dbReference type="InterPro" id="IPR014044">
    <property type="entry name" value="CAP_dom"/>
</dbReference>
<dbReference type="SUPFAM" id="SSF55797">
    <property type="entry name" value="PR-1-like"/>
    <property type="match status" value="1"/>
</dbReference>
<proteinExistence type="predicted"/>
<feature type="domain" description="SCP" evidence="3">
    <location>
        <begin position="41"/>
        <end position="200"/>
    </location>
</feature>
<dbReference type="InterPro" id="IPR018244">
    <property type="entry name" value="Allrgn_V5/Tpx1_CS"/>
</dbReference>
<evidence type="ECO:0000259" key="3">
    <source>
        <dbReference type="SMART" id="SM00198"/>
    </source>
</evidence>
<keyword evidence="5" id="KW-1185">Reference proteome</keyword>
<dbReference type="OrthoDB" id="43654at2759"/>
<protein>
    <recommendedName>
        <fullName evidence="3">SCP domain-containing protein</fullName>
    </recommendedName>
</protein>
<dbReference type="InterPro" id="IPR035940">
    <property type="entry name" value="CAP_sf"/>
</dbReference>
<gene>
    <name evidence="4" type="ORF">ILUMI_04996</name>
</gene>
<dbReference type="InterPro" id="IPR002413">
    <property type="entry name" value="V5_allergen-like"/>
</dbReference>
<keyword evidence="2" id="KW-0964">Secreted</keyword>
<evidence type="ECO:0000256" key="2">
    <source>
        <dbReference type="ARBA" id="ARBA00022525"/>
    </source>
</evidence>
<dbReference type="Gene3D" id="3.40.33.10">
    <property type="entry name" value="CAP"/>
    <property type="match status" value="1"/>
</dbReference>
<accession>A0A8K0D7X8</accession>
<dbReference type="PANTHER" id="PTHR10334">
    <property type="entry name" value="CYSTEINE-RICH SECRETORY PROTEIN-RELATED"/>
    <property type="match status" value="1"/>
</dbReference>
<dbReference type="Pfam" id="PF00188">
    <property type="entry name" value="CAP"/>
    <property type="match status" value="1"/>
</dbReference>
<dbReference type="Proteomes" id="UP000801492">
    <property type="component" value="Unassembled WGS sequence"/>
</dbReference>
<comment type="caution">
    <text evidence="4">The sequence shown here is derived from an EMBL/GenBank/DDBJ whole genome shotgun (WGS) entry which is preliminary data.</text>
</comment>
<dbReference type="PROSITE" id="PS01009">
    <property type="entry name" value="CRISP_1"/>
    <property type="match status" value="1"/>
</dbReference>
<dbReference type="CDD" id="cd05380">
    <property type="entry name" value="CAP_euk"/>
    <property type="match status" value="1"/>
</dbReference>
<sequence>MDSKRIQQYLLLVVIIQIFFVVKTSACGGKILLRSGPASEYDKQIILDTHNALRQLVALGQIPGHPQASNLQEMKWDDELAYRAEQWSHSCFSERHDEGRHLRRFPVGQNIATIWTTKKPTSTYEVVADYPDAIKRWFDEYRNYRFGKIYYSDDTTGHYTQMVWANSNLVGCGYAFYYDPAKGFTKNYICNYGPSGNVMGEAPYRIGPPSCSSYGMQDSERYYGLCKKTQQYLSNFQTINVPQFNNVNDIIELVIERAYR</sequence>
<dbReference type="PRINTS" id="PR00837">
    <property type="entry name" value="V5TPXLIKE"/>
</dbReference>
<dbReference type="GO" id="GO:0005576">
    <property type="term" value="C:extracellular region"/>
    <property type="evidence" value="ECO:0007669"/>
    <property type="project" value="UniProtKB-SubCell"/>
</dbReference>
<dbReference type="AlphaFoldDB" id="A0A8K0D7X8"/>
<evidence type="ECO:0000256" key="1">
    <source>
        <dbReference type="ARBA" id="ARBA00004613"/>
    </source>
</evidence>
<evidence type="ECO:0000313" key="5">
    <source>
        <dbReference type="Proteomes" id="UP000801492"/>
    </source>
</evidence>
<name>A0A8K0D7X8_IGNLU</name>
<dbReference type="PRINTS" id="PR00838">
    <property type="entry name" value="V5ALLERGEN"/>
</dbReference>
<dbReference type="EMBL" id="VTPC01001801">
    <property type="protein sequence ID" value="KAF2901190.1"/>
    <property type="molecule type" value="Genomic_DNA"/>
</dbReference>